<evidence type="ECO:0000256" key="1">
    <source>
        <dbReference type="ARBA" id="ARBA00004323"/>
    </source>
</evidence>
<evidence type="ECO:0000313" key="18">
    <source>
        <dbReference type="EMBL" id="KAJ4940849.1"/>
    </source>
</evidence>
<dbReference type="Pfam" id="PF00777">
    <property type="entry name" value="Glyco_transf_29"/>
    <property type="match status" value="1"/>
</dbReference>
<dbReference type="GO" id="GO:0000139">
    <property type="term" value="C:Golgi membrane"/>
    <property type="evidence" value="ECO:0007669"/>
    <property type="project" value="UniProtKB-SubCell"/>
</dbReference>
<dbReference type="InterPro" id="IPR038578">
    <property type="entry name" value="GT29-like_sf"/>
</dbReference>
<keyword evidence="8" id="KW-1133">Transmembrane helix</keyword>
<evidence type="ECO:0000256" key="6">
    <source>
        <dbReference type="ARBA" id="ARBA00022692"/>
    </source>
</evidence>
<comment type="caution">
    <text evidence="18">The sequence shown here is derived from an EMBL/GenBank/DDBJ whole genome shotgun (WGS) entry which is preliminary data.</text>
</comment>
<keyword evidence="10" id="KW-0472">Membrane</keyword>
<evidence type="ECO:0000313" key="19">
    <source>
        <dbReference type="Proteomes" id="UP001219934"/>
    </source>
</evidence>
<keyword evidence="12" id="KW-0325">Glycoprotein</keyword>
<dbReference type="EC" id="2.4.3.3" evidence="14"/>
<dbReference type="GO" id="GO:0001665">
    <property type="term" value="F:alpha-N-acetylgalactosaminide alpha-2,6-sialyltransferase activity"/>
    <property type="evidence" value="ECO:0007669"/>
    <property type="project" value="UniProtKB-EC"/>
</dbReference>
<dbReference type="AlphaFoldDB" id="A0AAD6BDM4"/>
<organism evidence="18 19">
    <name type="scientific">Pogonophryne albipinna</name>
    <dbReference type="NCBI Taxonomy" id="1090488"/>
    <lineage>
        <taxon>Eukaryota</taxon>
        <taxon>Metazoa</taxon>
        <taxon>Chordata</taxon>
        <taxon>Craniata</taxon>
        <taxon>Vertebrata</taxon>
        <taxon>Euteleostomi</taxon>
        <taxon>Actinopterygii</taxon>
        <taxon>Neopterygii</taxon>
        <taxon>Teleostei</taxon>
        <taxon>Neoteleostei</taxon>
        <taxon>Acanthomorphata</taxon>
        <taxon>Eupercaria</taxon>
        <taxon>Perciformes</taxon>
        <taxon>Notothenioidei</taxon>
        <taxon>Pogonophryne</taxon>
    </lineage>
</organism>
<evidence type="ECO:0000256" key="4">
    <source>
        <dbReference type="ARBA" id="ARBA00022676"/>
    </source>
</evidence>
<evidence type="ECO:0000256" key="15">
    <source>
        <dbReference type="ARBA" id="ARBA00050664"/>
    </source>
</evidence>
<feature type="compositionally biased region" description="Polar residues" evidence="17">
    <location>
        <begin position="1"/>
        <end position="17"/>
    </location>
</feature>
<comment type="pathway">
    <text evidence="2">Protein modification; protein glycosylation.</text>
</comment>
<reference evidence="18" key="1">
    <citation type="submission" date="2022-11" db="EMBL/GenBank/DDBJ databases">
        <title>Chromosome-level genome of Pogonophryne albipinna.</title>
        <authorList>
            <person name="Jo E."/>
        </authorList>
    </citation>
    <scope>NUCLEOTIDE SEQUENCE</scope>
    <source>
        <strain evidence="18">SGF0006</strain>
        <tissue evidence="18">Muscle</tissue>
    </source>
</reference>
<sequence>MEKGNSTSADVLAQTNPGKELKNDQNGPIRGVVAETPMPVLIKSSFKKLPEWDFEDIYNQDAPPRQTTCANSLRNSEDESFKKNVLPNIRLYMHKDNVNMSEWNRLSHFNNPLVLWGLSMMTCANSLRNSEDESFKKNVLPNIRLYMHKDNVNMSEWNRLSHFNNPFGFMGFKHDDVMTSVKLIPKPKEPLLLPKPGGGCVTCAVVAGAGILNGSKNGKEIDAHDYVFRMNGAITKGYEEDVGGRTSVYVHTAFSITSSPYILRGYGYKNVPNDEGIKYVMIPEGMRDFNWLKGLLKGERIGEGQYKNMRPRTYYAGQYNETRFYVLHQDFLRYVRNRFIKSRDLLSPRWAMVRPSNGAFTLFLALHTCDTVSAYGFMTEDYSKYSNYYYEKIKKSVVFYANHDYLMEKDLWKSLHNTKILKLYQRTNSEQEPEKENKLIQ</sequence>
<comment type="similarity">
    <text evidence="3">Belongs to the glycosyltransferase 29 family.</text>
</comment>
<keyword evidence="4" id="KW-0328">Glycosyltransferase</keyword>
<evidence type="ECO:0000256" key="14">
    <source>
        <dbReference type="ARBA" id="ARBA00039109"/>
    </source>
</evidence>
<dbReference type="GO" id="GO:0009312">
    <property type="term" value="P:oligosaccharide biosynthetic process"/>
    <property type="evidence" value="ECO:0007669"/>
    <property type="project" value="TreeGrafter"/>
</dbReference>
<evidence type="ECO:0000256" key="16">
    <source>
        <dbReference type="ARBA" id="ARBA00052285"/>
    </source>
</evidence>
<keyword evidence="9" id="KW-0333">Golgi apparatus</keyword>
<feature type="region of interest" description="Disordered" evidence="17">
    <location>
        <begin position="1"/>
        <end position="32"/>
    </location>
</feature>
<dbReference type="Proteomes" id="UP001219934">
    <property type="component" value="Unassembled WGS sequence"/>
</dbReference>
<evidence type="ECO:0000256" key="9">
    <source>
        <dbReference type="ARBA" id="ARBA00023034"/>
    </source>
</evidence>
<dbReference type="PANTHER" id="PTHR45941:SF1">
    <property type="entry name" value="ALPHA-N-ACETYLGALACTOSAMINIDE ALPHA-2,6-SIALYLTRANSFERASE 1"/>
    <property type="match status" value="1"/>
</dbReference>
<evidence type="ECO:0000256" key="5">
    <source>
        <dbReference type="ARBA" id="ARBA00022679"/>
    </source>
</evidence>
<protein>
    <recommendedName>
        <fullName evidence="14">alpha-N-acetylgalactosaminide alpha-2,6-sialyltransferase</fullName>
        <ecNumber evidence="14">2.4.3.3</ecNumber>
    </recommendedName>
</protein>
<evidence type="ECO:0000256" key="17">
    <source>
        <dbReference type="SAM" id="MobiDB-lite"/>
    </source>
</evidence>
<evidence type="ECO:0000256" key="10">
    <source>
        <dbReference type="ARBA" id="ARBA00023136"/>
    </source>
</evidence>
<comment type="catalytic activity">
    <reaction evidence="13">
        <text>a beta-D-galactosyl-(1-&gt;3)-N-acetyl-alpha-D-galactosaminyl derivative + CMP-N-acetyl-beta-neuraminate = a beta-D-galactosyl-(1-&gt;3)-[N-acetyl-alpha-neuraminyl-(2-&gt;6)]-N-acetyl-alpha-D-galactosaminyl derivative + CMP + H(+)</text>
        <dbReference type="Rhea" id="RHEA:11136"/>
        <dbReference type="ChEBI" id="CHEBI:15378"/>
        <dbReference type="ChEBI" id="CHEBI:57812"/>
        <dbReference type="ChEBI" id="CHEBI:60377"/>
        <dbReference type="ChEBI" id="CHEBI:133470"/>
        <dbReference type="ChEBI" id="CHEBI:140764"/>
        <dbReference type="EC" id="2.4.3.3"/>
    </reaction>
    <physiologicalReaction direction="left-to-right" evidence="13">
        <dbReference type="Rhea" id="RHEA:11137"/>
    </physiologicalReaction>
</comment>
<keyword evidence="11" id="KW-1015">Disulfide bond</keyword>
<keyword evidence="5" id="KW-0808">Transferase</keyword>
<dbReference type="PANTHER" id="PTHR45941">
    <property type="entry name" value="ALPHA-N-ACETYLGALACTOSAMINIDE ALPHA-2,6-SIALYLTRANSFERASE 2-LIKE-RELATED"/>
    <property type="match status" value="1"/>
</dbReference>
<comment type="catalytic activity">
    <reaction evidence="15">
        <text>a 3-O-[N-acetyl-alpha-neuraminyl-(2-&gt;3)-beta-D-galactosyl-(1-&gt;3)-N-acetyl-alpha-D-galactosaminyl]-L-threonyl-[protein] + CMP-N-acetyl-beta-neuraminate = a 3-O-{alpha-Neu5Ac-(2-&gt;3)-beta-D-Gal-(1-&gt;3)-[alpha-Neu5Ac-(2-&gt;6)]-alpha-D-GalNAc}-L-threonyl-[protein] + CMP + H(+)</text>
        <dbReference type="Rhea" id="RHEA:81659"/>
        <dbReference type="Rhea" id="RHEA-COMP:14417"/>
        <dbReference type="Rhea" id="RHEA-COMP:16763"/>
        <dbReference type="ChEBI" id="CHEBI:15378"/>
        <dbReference type="ChEBI" id="CHEBI:57812"/>
        <dbReference type="ChEBI" id="CHEBI:60377"/>
        <dbReference type="ChEBI" id="CHEBI:139598"/>
        <dbReference type="ChEBI" id="CHEBI:156398"/>
    </reaction>
    <physiologicalReaction direction="left-to-right" evidence="15">
        <dbReference type="Rhea" id="RHEA:81660"/>
    </physiologicalReaction>
</comment>
<evidence type="ECO:0000256" key="13">
    <source>
        <dbReference type="ARBA" id="ARBA00036348"/>
    </source>
</evidence>
<evidence type="ECO:0000256" key="2">
    <source>
        <dbReference type="ARBA" id="ARBA00004922"/>
    </source>
</evidence>
<dbReference type="InterPro" id="IPR001675">
    <property type="entry name" value="Glyco_trans_29"/>
</dbReference>
<dbReference type="EMBL" id="JAPTMU010000007">
    <property type="protein sequence ID" value="KAJ4940849.1"/>
    <property type="molecule type" value="Genomic_DNA"/>
</dbReference>
<comment type="subcellular location">
    <subcellularLocation>
        <location evidence="1">Golgi apparatus membrane</location>
        <topology evidence="1">Single-pass type II membrane protein</topology>
    </subcellularLocation>
</comment>
<keyword evidence="6" id="KW-0812">Transmembrane</keyword>
<comment type="catalytic activity">
    <reaction evidence="16">
        <text>a 3-O-[N-acetyl-alpha-D-galactosaminyl]-L-threonyl-[protein] + CMP-N-acetyl-beta-neuraminate = a 3-O-[N-acetyl-alpha-neuraminosyl-(2-&gt;6)-N-acetyl-alpha-D-galactosaminyl]-L-threonyl-[protein] + CMP + H(+)</text>
        <dbReference type="Rhea" id="RHEA:81643"/>
        <dbReference type="Rhea" id="RHEA-COMP:11689"/>
        <dbReference type="Rhea" id="RHEA-COMP:19720"/>
        <dbReference type="ChEBI" id="CHEBI:15378"/>
        <dbReference type="ChEBI" id="CHEBI:57812"/>
        <dbReference type="ChEBI" id="CHEBI:60377"/>
        <dbReference type="ChEBI" id="CHEBI:87075"/>
        <dbReference type="ChEBI" id="CHEBI:231970"/>
    </reaction>
    <physiologicalReaction direction="left-to-right" evidence="16">
        <dbReference type="Rhea" id="RHEA:81644"/>
    </physiologicalReaction>
</comment>
<evidence type="ECO:0000256" key="3">
    <source>
        <dbReference type="ARBA" id="ARBA00006003"/>
    </source>
</evidence>
<keyword evidence="7" id="KW-0735">Signal-anchor</keyword>
<evidence type="ECO:0000256" key="12">
    <source>
        <dbReference type="ARBA" id="ARBA00023180"/>
    </source>
</evidence>
<gene>
    <name evidence="18" type="ORF">JOQ06_027141</name>
</gene>
<accession>A0AAD6BDM4</accession>
<name>A0AAD6BDM4_9TELE</name>
<evidence type="ECO:0000256" key="8">
    <source>
        <dbReference type="ARBA" id="ARBA00022989"/>
    </source>
</evidence>
<keyword evidence="19" id="KW-1185">Reference proteome</keyword>
<proteinExistence type="inferred from homology"/>
<evidence type="ECO:0000256" key="11">
    <source>
        <dbReference type="ARBA" id="ARBA00023157"/>
    </source>
</evidence>
<evidence type="ECO:0000256" key="7">
    <source>
        <dbReference type="ARBA" id="ARBA00022968"/>
    </source>
</evidence>
<dbReference type="Gene3D" id="3.90.1480.20">
    <property type="entry name" value="Glycosyl transferase family 29"/>
    <property type="match status" value="1"/>
</dbReference>